<protein>
    <submittedName>
        <fullName evidence="1">MiaA protein</fullName>
    </submittedName>
</protein>
<reference evidence="1" key="1">
    <citation type="submission" date="2021-02" db="EMBL/GenBank/DDBJ databases">
        <authorList>
            <person name="Dougan E. K."/>
            <person name="Rhodes N."/>
            <person name="Thang M."/>
            <person name="Chan C."/>
        </authorList>
    </citation>
    <scope>NUCLEOTIDE SEQUENCE</scope>
</reference>
<accession>A0A812U6I6</accession>
<sequence>MYLDWLVKGEPDAAKSARASESGTDPAVQAQISEELRPFQDAMDWDGALSLLASVDPTKASIRLKGSCPTTGRRLCEAFDEFYLAGVVCDLGGPNSSQADWERIAAPPLGEILLFVFLCGTGGIQTWSPLKSDP</sequence>
<proteinExistence type="predicted"/>
<keyword evidence="2" id="KW-1185">Reference proteome</keyword>
<evidence type="ECO:0000313" key="1">
    <source>
        <dbReference type="EMBL" id="CAE7563640.1"/>
    </source>
</evidence>
<name>A0A812U6I6_9DINO</name>
<dbReference type="AlphaFoldDB" id="A0A812U6I6"/>
<dbReference type="Proteomes" id="UP000604046">
    <property type="component" value="Unassembled WGS sequence"/>
</dbReference>
<organism evidence="1 2">
    <name type="scientific">Symbiodinium natans</name>
    <dbReference type="NCBI Taxonomy" id="878477"/>
    <lineage>
        <taxon>Eukaryota</taxon>
        <taxon>Sar</taxon>
        <taxon>Alveolata</taxon>
        <taxon>Dinophyceae</taxon>
        <taxon>Suessiales</taxon>
        <taxon>Symbiodiniaceae</taxon>
        <taxon>Symbiodinium</taxon>
    </lineage>
</organism>
<comment type="caution">
    <text evidence="1">The sequence shown here is derived from an EMBL/GenBank/DDBJ whole genome shotgun (WGS) entry which is preliminary data.</text>
</comment>
<dbReference type="EMBL" id="CAJNDS010002679">
    <property type="protein sequence ID" value="CAE7563640.1"/>
    <property type="molecule type" value="Genomic_DNA"/>
</dbReference>
<gene>
    <name evidence="1" type="primary">miaA</name>
    <name evidence="1" type="ORF">SNAT2548_LOCUS31878</name>
</gene>
<evidence type="ECO:0000313" key="2">
    <source>
        <dbReference type="Proteomes" id="UP000604046"/>
    </source>
</evidence>